<feature type="non-terminal residue" evidence="1">
    <location>
        <position position="1"/>
    </location>
</feature>
<gene>
    <name evidence="1" type="ORF">DERF_012572</name>
</gene>
<protein>
    <submittedName>
        <fullName evidence="1">Uncharacterized protein</fullName>
    </submittedName>
</protein>
<dbReference type="Proteomes" id="UP000790347">
    <property type="component" value="Unassembled WGS sequence"/>
</dbReference>
<dbReference type="AlphaFoldDB" id="A0A922HSU3"/>
<comment type="caution">
    <text evidence="1">The sequence shown here is derived from an EMBL/GenBank/DDBJ whole genome shotgun (WGS) entry which is preliminary data.</text>
</comment>
<reference evidence="1" key="2">
    <citation type="journal article" date="2022" name="Res Sq">
        <title>Comparative Genomics Reveals Insights into the Divergent Evolution of Astigmatic Mites and Household Pest Adaptations.</title>
        <authorList>
            <person name="Xiong Q."/>
            <person name="Wan A.T.-Y."/>
            <person name="Liu X.-Y."/>
            <person name="Fung C.S.-H."/>
            <person name="Xiao X."/>
            <person name="Malainual N."/>
            <person name="Hou J."/>
            <person name="Wang L."/>
            <person name="Wang M."/>
            <person name="Yang K."/>
            <person name="Cui Y."/>
            <person name="Leung E."/>
            <person name="Nong W."/>
            <person name="Shin S.-K."/>
            <person name="Au S."/>
            <person name="Jeong K.Y."/>
            <person name="Chew F.T."/>
            <person name="Hui J."/>
            <person name="Leung T.F."/>
            <person name="Tungtrongchitr A."/>
            <person name="Zhong N."/>
            <person name="Liu Z."/>
            <person name="Tsui S."/>
        </authorList>
    </citation>
    <scope>NUCLEOTIDE SEQUENCE</scope>
    <source>
        <strain evidence="1">Derf</strain>
        <tissue evidence="1">Whole organism</tissue>
    </source>
</reference>
<keyword evidence="2" id="KW-1185">Reference proteome</keyword>
<accession>A0A922HSU3</accession>
<evidence type="ECO:0000313" key="1">
    <source>
        <dbReference type="EMBL" id="KAH9501749.1"/>
    </source>
</evidence>
<name>A0A922HSU3_DERFA</name>
<evidence type="ECO:0000313" key="2">
    <source>
        <dbReference type="Proteomes" id="UP000790347"/>
    </source>
</evidence>
<organism evidence="1 2">
    <name type="scientific">Dermatophagoides farinae</name>
    <name type="common">American house dust mite</name>
    <dbReference type="NCBI Taxonomy" id="6954"/>
    <lineage>
        <taxon>Eukaryota</taxon>
        <taxon>Metazoa</taxon>
        <taxon>Ecdysozoa</taxon>
        <taxon>Arthropoda</taxon>
        <taxon>Chelicerata</taxon>
        <taxon>Arachnida</taxon>
        <taxon>Acari</taxon>
        <taxon>Acariformes</taxon>
        <taxon>Sarcoptiformes</taxon>
        <taxon>Astigmata</taxon>
        <taxon>Psoroptidia</taxon>
        <taxon>Analgoidea</taxon>
        <taxon>Pyroglyphidae</taxon>
        <taxon>Dermatophagoidinae</taxon>
        <taxon>Dermatophagoides</taxon>
    </lineage>
</organism>
<reference evidence="1" key="1">
    <citation type="submission" date="2013-05" db="EMBL/GenBank/DDBJ databases">
        <authorList>
            <person name="Yim A.K.Y."/>
            <person name="Chan T.F."/>
            <person name="Ji K.M."/>
            <person name="Liu X.Y."/>
            <person name="Zhou J.W."/>
            <person name="Li R.Q."/>
            <person name="Yang K.Y."/>
            <person name="Li J."/>
            <person name="Li M."/>
            <person name="Law P.T.W."/>
            <person name="Wu Y.L."/>
            <person name="Cai Z.L."/>
            <person name="Qin H."/>
            <person name="Bao Y."/>
            <person name="Leung R.K.K."/>
            <person name="Ng P.K.S."/>
            <person name="Zou J."/>
            <person name="Zhong X.J."/>
            <person name="Ran P.X."/>
            <person name="Zhong N.S."/>
            <person name="Liu Z.G."/>
            <person name="Tsui S.K.W."/>
        </authorList>
    </citation>
    <scope>NUCLEOTIDE SEQUENCE</scope>
    <source>
        <strain evidence="1">Derf</strain>
        <tissue evidence="1">Whole organism</tissue>
    </source>
</reference>
<dbReference type="EMBL" id="ASGP02000006">
    <property type="protein sequence ID" value="KAH9501749.1"/>
    <property type="molecule type" value="Genomic_DNA"/>
</dbReference>
<sequence length="82" mass="9672">MDIKIISYHIYCKWQSNSSTIVYGQLSWTDYDHPYDDDDDDDCAMQIEIIHLQSLSLSTMTIDDDDDDRCNSIISPHHHQHR</sequence>
<proteinExistence type="predicted"/>